<gene>
    <name evidence="12" type="ORF">RHSIM_Rhsim11G0113200</name>
</gene>
<proteinExistence type="predicted"/>
<evidence type="ECO:0000256" key="6">
    <source>
        <dbReference type="ARBA" id="ARBA00022989"/>
    </source>
</evidence>
<evidence type="ECO:0000256" key="7">
    <source>
        <dbReference type="ARBA" id="ARBA00023136"/>
    </source>
</evidence>
<feature type="chain" id="PRO_5033008413" description="Leucine-rich repeat-containing N-terminal plant-type domain-containing protein" evidence="10">
    <location>
        <begin position="22"/>
        <end position="171"/>
    </location>
</feature>
<name>A0A834L8G8_RHOSS</name>
<dbReference type="PANTHER" id="PTHR47986:SF1">
    <property type="entry name" value="OS04G0685900 PROTEIN"/>
    <property type="match status" value="1"/>
</dbReference>
<organism evidence="12 13">
    <name type="scientific">Rhododendron simsii</name>
    <name type="common">Sims's rhododendron</name>
    <dbReference type="NCBI Taxonomy" id="118357"/>
    <lineage>
        <taxon>Eukaryota</taxon>
        <taxon>Viridiplantae</taxon>
        <taxon>Streptophyta</taxon>
        <taxon>Embryophyta</taxon>
        <taxon>Tracheophyta</taxon>
        <taxon>Spermatophyta</taxon>
        <taxon>Magnoliopsida</taxon>
        <taxon>eudicotyledons</taxon>
        <taxon>Gunneridae</taxon>
        <taxon>Pentapetalae</taxon>
        <taxon>asterids</taxon>
        <taxon>Ericales</taxon>
        <taxon>Ericaceae</taxon>
        <taxon>Ericoideae</taxon>
        <taxon>Rhodoreae</taxon>
        <taxon>Rhododendron</taxon>
    </lineage>
</organism>
<evidence type="ECO:0000256" key="5">
    <source>
        <dbReference type="ARBA" id="ARBA00022737"/>
    </source>
</evidence>
<dbReference type="SUPFAM" id="SSF52058">
    <property type="entry name" value="L domain-like"/>
    <property type="match status" value="1"/>
</dbReference>
<evidence type="ECO:0000256" key="10">
    <source>
        <dbReference type="SAM" id="SignalP"/>
    </source>
</evidence>
<dbReference type="OrthoDB" id="2015206at2759"/>
<keyword evidence="4 10" id="KW-0732">Signal</keyword>
<dbReference type="EMBL" id="WJXA01000011">
    <property type="protein sequence ID" value="KAF7127535.1"/>
    <property type="molecule type" value="Genomic_DNA"/>
</dbReference>
<keyword evidence="7" id="KW-0472">Membrane</keyword>
<keyword evidence="6" id="KW-1133">Transmembrane helix</keyword>
<feature type="domain" description="Leucine-rich repeat-containing N-terminal plant-type" evidence="11">
    <location>
        <begin position="25"/>
        <end position="61"/>
    </location>
</feature>
<dbReference type="Proteomes" id="UP000626092">
    <property type="component" value="Unassembled WGS sequence"/>
</dbReference>
<keyword evidence="9" id="KW-0325">Glycoprotein</keyword>
<evidence type="ECO:0000313" key="13">
    <source>
        <dbReference type="Proteomes" id="UP000626092"/>
    </source>
</evidence>
<dbReference type="InterPro" id="IPR052422">
    <property type="entry name" value="Auxin_Ser/Thr_Kinase"/>
</dbReference>
<dbReference type="InterPro" id="IPR032675">
    <property type="entry name" value="LRR_dom_sf"/>
</dbReference>
<evidence type="ECO:0000256" key="1">
    <source>
        <dbReference type="ARBA" id="ARBA00004167"/>
    </source>
</evidence>
<keyword evidence="3" id="KW-0812">Transmembrane</keyword>
<evidence type="ECO:0000256" key="4">
    <source>
        <dbReference type="ARBA" id="ARBA00022729"/>
    </source>
</evidence>
<keyword evidence="5" id="KW-0677">Repeat</keyword>
<evidence type="ECO:0000256" key="8">
    <source>
        <dbReference type="ARBA" id="ARBA00023170"/>
    </source>
</evidence>
<evidence type="ECO:0000256" key="2">
    <source>
        <dbReference type="ARBA" id="ARBA00022614"/>
    </source>
</evidence>
<comment type="caution">
    <text evidence="12">The sequence shown here is derived from an EMBL/GenBank/DDBJ whole genome shotgun (WGS) entry which is preliminary data.</text>
</comment>
<keyword evidence="13" id="KW-1185">Reference proteome</keyword>
<dbReference type="PANTHER" id="PTHR47986">
    <property type="entry name" value="OSJNBA0070M12.3 PROTEIN"/>
    <property type="match status" value="1"/>
</dbReference>
<dbReference type="Pfam" id="PF08263">
    <property type="entry name" value="LRRNT_2"/>
    <property type="match status" value="1"/>
</dbReference>
<evidence type="ECO:0000256" key="9">
    <source>
        <dbReference type="ARBA" id="ARBA00023180"/>
    </source>
</evidence>
<keyword evidence="2" id="KW-0433">Leucine-rich repeat</keyword>
<feature type="signal peptide" evidence="10">
    <location>
        <begin position="1"/>
        <end position="21"/>
    </location>
</feature>
<keyword evidence="8" id="KW-0675">Receptor</keyword>
<sequence length="171" mass="18891">MGLRIQIFLLSISIQFLVATAQTNPQDLAALKNLKEAWTNIALNWDGLDPCGSSWVGIQCNNSRITAIILPSMGLIGQLPGDIGQLLELQMLFRIQGSLIQQRFDRTSYSNWKFDEVNIPSTGQLQLQWSHSRHDRVPAAAVLSVRIWTLAFMALNLGKLSSGICLGPACK</sequence>
<reference evidence="12" key="1">
    <citation type="submission" date="2019-11" db="EMBL/GenBank/DDBJ databases">
        <authorList>
            <person name="Liu Y."/>
            <person name="Hou J."/>
            <person name="Li T.-Q."/>
            <person name="Guan C.-H."/>
            <person name="Wu X."/>
            <person name="Wu H.-Z."/>
            <person name="Ling F."/>
            <person name="Zhang R."/>
            <person name="Shi X.-G."/>
            <person name="Ren J.-P."/>
            <person name="Chen E.-F."/>
            <person name="Sun J.-M."/>
        </authorList>
    </citation>
    <scope>NUCLEOTIDE SEQUENCE</scope>
    <source>
        <strain evidence="12">Adult_tree_wgs_1</strain>
        <tissue evidence="12">Leaves</tissue>
    </source>
</reference>
<evidence type="ECO:0000256" key="3">
    <source>
        <dbReference type="ARBA" id="ARBA00022692"/>
    </source>
</evidence>
<dbReference type="InterPro" id="IPR013210">
    <property type="entry name" value="LRR_N_plant-typ"/>
</dbReference>
<dbReference type="AlphaFoldDB" id="A0A834L8G8"/>
<comment type="subcellular location">
    <subcellularLocation>
        <location evidence="1">Membrane</location>
        <topology evidence="1">Single-pass membrane protein</topology>
    </subcellularLocation>
</comment>
<dbReference type="GO" id="GO:0016020">
    <property type="term" value="C:membrane"/>
    <property type="evidence" value="ECO:0007669"/>
    <property type="project" value="UniProtKB-SubCell"/>
</dbReference>
<accession>A0A834L8G8</accession>
<evidence type="ECO:0000313" key="12">
    <source>
        <dbReference type="EMBL" id="KAF7127535.1"/>
    </source>
</evidence>
<dbReference type="Gene3D" id="3.80.10.10">
    <property type="entry name" value="Ribonuclease Inhibitor"/>
    <property type="match status" value="1"/>
</dbReference>
<protein>
    <recommendedName>
        <fullName evidence="11">Leucine-rich repeat-containing N-terminal plant-type domain-containing protein</fullName>
    </recommendedName>
</protein>
<evidence type="ECO:0000259" key="11">
    <source>
        <dbReference type="Pfam" id="PF08263"/>
    </source>
</evidence>